<reference evidence="2 3" key="1">
    <citation type="submission" date="2018-11" db="EMBL/GenBank/DDBJ databases">
        <authorList>
            <consortium name="Pathogen Informatics"/>
        </authorList>
    </citation>
    <scope>NUCLEOTIDE SEQUENCE [LARGE SCALE GENOMIC DNA]</scope>
</reference>
<evidence type="ECO:0000256" key="1">
    <source>
        <dbReference type="SAM" id="SignalP"/>
    </source>
</evidence>
<feature type="signal peptide" evidence="1">
    <location>
        <begin position="1"/>
        <end position="17"/>
    </location>
</feature>
<protein>
    <recommendedName>
        <fullName evidence="4">Secreted protein</fullName>
    </recommendedName>
</protein>
<evidence type="ECO:0000313" key="2">
    <source>
        <dbReference type="EMBL" id="VDM77150.1"/>
    </source>
</evidence>
<organism evidence="2 3">
    <name type="scientific">Strongylus vulgaris</name>
    <name type="common">Blood worm</name>
    <dbReference type="NCBI Taxonomy" id="40348"/>
    <lineage>
        <taxon>Eukaryota</taxon>
        <taxon>Metazoa</taxon>
        <taxon>Ecdysozoa</taxon>
        <taxon>Nematoda</taxon>
        <taxon>Chromadorea</taxon>
        <taxon>Rhabditida</taxon>
        <taxon>Rhabditina</taxon>
        <taxon>Rhabditomorpha</taxon>
        <taxon>Strongyloidea</taxon>
        <taxon>Strongylidae</taxon>
        <taxon>Strongylus</taxon>
    </lineage>
</organism>
<proteinExistence type="predicted"/>
<dbReference type="EMBL" id="UYYB01098549">
    <property type="protein sequence ID" value="VDM77150.1"/>
    <property type="molecule type" value="Genomic_DNA"/>
</dbReference>
<dbReference type="Proteomes" id="UP000270094">
    <property type="component" value="Unassembled WGS sequence"/>
</dbReference>
<gene>
    <name evidence="2" type="ORF">SVUK_LOCUS12148</name>
</gene>
<evidence type="ECO:0008006" key="4">
    <source>
        <dbReference type="Google" id="ProtNLM"/>
    </source>
</evidence>
<sequence length="127" mass="14528">MMVLMVFGSIHLPKCCAIDLPMTTQVSYWNNALLQRKPLFPLVNNCPSKMCRSLVRRSHNRCEVMCLVGMAAMVYDRREWRGRLVAPLDGGKIAEGRKRLGERALIVKLWAACHMDALSDDWHTRLS</sequence>
<dbReference type="AlphaFoldDB" id="A0A3P7IVW1"/>
<keyword evidence="1" id="KW-0732">Signal</keyword>
<keyword evidence="3" id="KW-1185">Reference proteome</keyword>
<feature type="chain" id="PRO_5018274775" description="Secreted protein" evidence="1">
    <location>
        <begin position="18"/>
        <end position="127"/>
    </location>
</feature>
<name>A0A3P7IVW1_STRVU</name>
<evidence type="ECO:0000313" key="3">
    <source>
        <dbReference type="Proteomes" id="UP000270094"/>
    </source>
</evidence>
<accession>A0A3P7IVW1</accession>